<keyword evidence="4 13" id="KW-0813">Transport</keyword>
<protein>
    <recommendedName>
        <fullName evidence="3 13">Cytochrome b-c1 complex subunit 8</fullName>
    </recommendedName>
    <alternativeName>
        <fullName evidence="13">Complex III subunit 8</fullName>
    </alternativeName>
</protein>
<evidence type="ECO:0000256" key="13">
    <source>
        <dbReference type="RuleBase" id="RU368118"/>
    </source>
</evidence>
<evidence type="ECO:0000256" key="1">
    <source>
        <dbReference type="ARBA" id="ARBA00004434"/>
    </source>
</evidence>
<keyword evidence="11 13" id="KW-0472">Membrane</keyword>
<sequence length="80" mass="9734">QGQRFYNITLEPFLMFNHYYCQVSLSSFLLHTFLRYFSHTQASFLNMVPTFVVFYLVYTWESQEFEKSKRKNPATQENDK</sequence>
<dbReference type="Pfam" id="PF02939">
    <property type="entry name" value="UcrQ"/>
    <property type="match status" value="1"/>
</dbReference>
<reference evidence="14" key="2">
    <citation type="submission" date="2025-09" db="UniProtKB">
        <authorList>
            <consortium name="Ensembl"/>
        </authorList>
    </citation>
    <scope>IDENTIFICATION</scope>
</reference>
<dbReference type="GO" id="GO:0006122">
    <property type="term" value="P:mitochondrial electron transport, ubiquinol to cytochrome c"/>
    <property type="evidence" value="ECO:0007669"/>
    <property type="project" value="UniProtKB-UniRule"/>
</dbReference>
<name>A0A8C9AP80_PROSS</name>
<reference evidence="14" key="1">
    <citation type="submission" date="2025-08" db="UniProtKB">
        <authorList>
            <consortium name="Ensembl"/>
        </authorList>
    </citation>
    <scope>IDENTIFICATION</scope>
</reference>
<dbReference type="Ensembl" id="ENSPSMT00000040952.1">
    <property type="protein sequence ID" value="ENSPSMP00000035531.1"/>
    <property type="gene ID" value="ENSPSMG00000024465.1"/>
</dbReference>
<comment type="similarity">
    <text evidence="2 13">Belongs to the UQCRQ/QCR8 family.</text>
</comment>
<dbReference type="PANTHER" id="PTHR12119:SF2">
    <property type="entry name" value="CYTOCHROME B-C1 COMPLEX SUBUNIT 8"/>
    <property type="match status" value="1"/>
</dbReference>
<keyword evidence="10 13" id="KW-0496">Mitochondrion</keyword>
<keyword evidence="6 13" id="KW-0812">Transmembrane</keyword>
<dbReference type="GO" id="GO:0045275">
    <property type="term" value="C:respiratory chain complex III"/>
    <property type="evidence" value="ECO:0007669"/>
    <property type="project" value="UniProtKB-UniRule"/>
</dbReference>
<dbReference type="GeneTree" id="ENSGT01140000284629"/>
<keyword evidence="9 13" id="KW-1133">Transmembrane helix</keyword>
<evidence type="ECO:0000256" key="8">
    <source>
        <dbReference type="ARBA" id="ARBA00022982"/>
    </source>
</evidence>
<evidence type="ECO:0000313" key="14">
    <source>
        <dbReference type="Ensembl" id="ENSPSMP00000035531.1"/>
    </source>
</evidence>
<keyword evidence="5 13" id="KW-0679">Respiratory chain</keyword>
<dbReference type="SUPFAM" id="SSF81508">
    <property type="entry name" value="Ubiquinone-binding protein QP-C of cytochrome bc1 complex (Ubiquinol-cytochrome c reductase)"/>
    <property type="match status" value="1"/>
</dbReference>
<evidence type="ECO:0000256" key="9">
    <source>
        <dbReference type="ARBA" id="ARBA00022989"/>
    </source>
</evidence>
<feature type="transmembrane region" description="Helical" evidence="13">
    <location>
        <begin position="20"/>
        <end position="37"/>
    </location>
</feature>
<evidence type="ECO:0000256" key="10">
    <source>
        <dbReference type="ARBA" id="ARBA00023128"/>
    </source>
</evidence>
<evidence type="ECO:0000256" key="3">
    <source>
        <dbReference type="ARBA" id="ARBA00016324"/>
    </source>
</evidence>
<dbReference type="PANTHER" id="PTHR12119">
    <property type="entry name" value="UBIQUINOL-CYTOCHROME C REDUCTASE COMPLEX UBIQUINONE-BINDING PROTEIN QP-C"/>
    <property type="match status" value="1"/>
</dbReference>
<dbReference type="GO" id="GO:0005743">
    <property type="term" value="C:mitochondrial inner membrane"/>
    <property type="evidence" value="ECO:0007669"/>
    <property type="project" value="UniProtKB-SubCell"/>
</dbReference>
<comment type="caution">
    <text evidence="13">Lacks conserved residue(s) required for the propagation of feature annotation.</text>
</comment>
<evidence type="ECO:0000256" key="5">
    <source>
        <dbReference type="ARBA" id="ARBA00022660"/>
    </source>
</evidence>
<organism evidence="14 15">
    <name type="scientific">Prolemur simus</name>
    <name type="common">Greater bamboo lemur</name>
    <name type="synonym">Hapalemur simus</name>
    <dbReference type="NCBI Taxonomy" id="1328070"/>
    <lineage>
        <taxon>Eukaryota</taxon>
        <taxon>Metazoa</taxon>
        <taxon>Chordata</taxon>
        <taxon>Craniata</taxon>
        <taxon>Vertebrata</taxon>
        <taxon>Euteleostomi</taxon>
        <taxon>Mammalia</taxon>
        <taxon>Eutheria</taxon>
        <taxon>Euarchontoglires</taxon>
        <taxon>Primates</taxon>
        <taxon>Strepsirrhini</taxon>
        <taxon>Lemuriformes</taxon>
        <taxon>Lemuridae</taxon>
        <taxon>Prolemur</taxon>
    </lineage>
</organism>
<evidence type="ECO:0000256" key="4">
    <source>
        <dbReference type="ARBA" id="ARBA00022448"/>
    </source>
</evidence>
<evidence type="ECO:0000256" key="7">
    <source>
        <dbReference type="ARBA" id="ARBA00022792"/>
    </source>
</evidence>
<evidence type="ECO:0000313" key="15">
    <source>
        <dbReference type="Proteomes" id="UP000694414"/>
    </source>
</evidence>
<dbReference type="AlphaFoldDB" id="A0A8C9AP80"/>
<dbReference type="Proteomes" id="UP000694414">
    <property type="component" value="Unplaced"/>
</dbReference>
<proteinExistence type="inferred from homology"/>
<feature type="transmembrane region" description="Helical" evidence="13">
    <location>
        <begin position="43"/>
        <end position="60"/>
    </location>
</feature>
<evidence type="ECO:0000256" key="11">
    <source>
        <dbReference type="ARBA" id="ARBA00023136"/>
    </source>
</evidence>
<keyword evidence="15" id="KW-1185">Reference proteome</keyword>
<keyword evidence="8 13" id="KW-0249">Electron transport</keyword>
<comment type="subcellular location">
    <subcellularLocation>
        <location evidence="1 13">Mitochondrion inner membrane</location>
        <topology evidence="1 13">Single-pass membrane protein</topology>
    </subcellularLocation>
</comment>
<accession>A0A8C9AP80</accession>
<comment type="subunit">
    <text evidence="12 13">Component of the ubiquinol-cytochrome c oxidoreductase (cytochrome b-c1 complex, complex III, CIII), a multisubunit enzyme composed of 11 subunits. The complex is composed of 3 respiratory subunits cytochrome b, cytochrome c1 and Rieske protein UQCRFS1, 2 core protein subunits UQCRC1/QCR1 and UQCRC2/QCR2, and 6 low-molecular weight protein subunits UQCRH/QCR6, UQCRB/QCR7, UQCRQ/QCR8, UQCR10/QCR9, UQCR11/QCR10 and subunit 9, the cleavage product of Rieske protein UQCRFS1. The complex exists as an obligatory dimer and forms supercomplexes (SCs) in the inner mitochondrial membrane with NADH-ubiquinone oxidoreductase (complex I, CI) and cytochrome c oxidase (complex IV, CIV), resulting in different assemblies (supercomplex SCI(1)III(2)IV(1) and megacomplex MCI(2)III(2)IV(2)). Interacts with UQCC6.</text>
</comment>
<evidence type="ECO:0000256" key="12">
    <source>
        <dbReference type="ARBA" id="ARBA00047105"/>
    </source>
</evidence>
<keyword evidence="7 13" id="KW-0999">Mitochondrion inner membrane</keyword>
<dbReference type="InterPro" id="IPR004205">
    <property type="entry name" value="Cyt_bc1_su8"/>
</dbReference>
<evidence type="ECO:0000256" key="2">
    <source>
        <dbReference type="ARBA" id="ARBA00007668"/>
    </source>
</evidence>
<comment type="function">
    <text evidence="13">Component of the ubiquinol-cytochrome c oxidoreductase, a multisubunit transmembrane complex that is part of the mitochondrial electron transport chain which drives oxidative phosphorylation. The complex plays an important role in the uptake of multiple carbon sources present in different host niches.</text>
</comment>
<dbReference type="InterPro" id="IPR036642">
    <property type="entry name" value="Cyt_bc1_su8_sf"/>
</dbReference>
<evidence type="ECO:0000256" key="6">
    <source>
        <dbReference type="ARBA" id="ARBA00022692"/>
    </source>
</evidence>
<dbReference type="Gene3D" id="1.20.5.210">
    <property type="entry name" value="Cytochrome b-c1 complex subunit 8"/>
    <property type="match status" value="1"/>
</dbReference>